<dbReference type="EMBL" id="FOGV01000002">
    <property type="protein sequence ID" value="SER52800.1"/>
    <property type="molecule type" value="Genomic_DNA"/>
</dbReference>
<accession>A0A1H9PXC3</accession>
<dbReference type="OrthoDB" id="9771229at2"/>
<feature type="domain" description="Endoribonuclease YicC-like N-terminal" evidence="6">
    <location>
        <begin position="2"/>
        <end position="155"/>
    </location>
</feature>
<reference evidence="9" key="1">
    <citation type="submission" date="2016-10" db="EMBL/GenBank/DDBJ databases">
        <authorList>
            <person name="de Groot N.N."/>
        </authorList>
    </citation>
    <scope>NUCLEOTIDE SEQUENCE [LARGE SCALE GENOMIC DNA]</scope>
    <source>
        <strain evidence="9">10nlg</strain>
    </source>
</reference>
<comment type="caution">
    <text evidence="8">The sequence shown here is derived from an EMBL/GenBank/DDBJ whole genome shotgun (WGS) entry which is preliminary data.</text>
</comment>
<organism evidence="8 9">
    <name type="scientific">Salisediminibacterium halotolerans</name>
    <dbReference type="NCBI Taxonomy" id="517425"/>
    <lineage>
        <taxon>Bacteria</taxon>
        <taxon>Bacillati</taxon>
        <taxon>Bacillota</taxon>
        <taxon>Bacilli</taxon>
        <taxon>Bacillales</taxon>
        <taxon>Bacillaceae</taxon>
        <taxon>Salisediminibacterium</taxon>
    </lineage>
</organism>
<dbReference type="InterPro" id="IPR013527">
    <property type="entry name" value="YicC-like_N"/>
</dbReference>
<name>A0A1H9PXC3_9BACI</name>
<proteinExistence type="inferred from homology"/>
<dbReference type="PANTHER" id="PTHR30636:SF3">
    <property type="entry name" value="UPF0701 PROTEIN YICC"/>
    <property type="match status" value="1"/>
</dbReference>
<dbReference type="NCBIfam" id="TIGR00255">
    <property type="entry name" value="YicC/YloC family endoribonuclease"/>
    <property type="match status" value="1"/>
</dbReference>
<keyword evidence="3" id="KW-0255">Endonuclease</keyword>
<feature type="domain" description="Endoribonuclease YicC-like C-terminal" evidence="7">
    <location>
        <begin position="175"/>
        <end position="293"/>
    </location>
</feature>
<dbReference type="Pfam" id="PF08340">
    <property type="entry name" value="YicC-like_C"/>
    <property type="match status" value="1"/>
</dbReference>
<dbReference type="AlphaFoldDB" id="A0A1H9PXC3"/>
<evidence type="ECO:0000256" key="2">
    <source>
        <dbReference type="ARBA" id="ARBA00022722"/>
    </source>
</evidence>
<evidence type="ECO:0000256" key="3">
    <source>
        <dbReference type="ARBA" id="ARBA00022759"/>
    </source>
</evidence>
<evidence type="ECO:0000256" key="1">
    <source>
        <dbReference type="ARBA" id="ARBA00001968"/>
    </source>
</evidence>
<sequence>MLKSMTGFGRSVKEIDRGQVTVEMRAVNHRFSEVNMRLPRQLFFIEDRLKKTIAAKIQRGKVDAYVNIAGQDLGGRELQVDWELFNRYYETFERMAEKTVAAEAFPIDRLLLHDEVVTVKETEDISAELVTAVEEVTAEAAEHLAEMREHEGAELCADIKRRLDTFAGLMSRMHSLSPDVQAAYHDRLQRRMEELLAEFGETDEQRLMTEVAVHAEKTDFQEELTRMDSHVKQFRDILQSTEPVGRKLDFLMQEMNREVNTIGSKAGHLEVNQLVVEMKAELEKIREQIQNVE</sequence>
<dbReference type="PANTHER" id="PTHR30636">
    <property type="entry name" value="UPF0701 PROTEIN YICC"/>
    <property type="match status" value="1"/>
</dbReference>
<dbReference type="GO" id="GO:0016787">
    <property type="term" value="F:hydrolase activity"/>
    <property type="evidence" value="ECO:0007669"/>
    <property type="project" value="UniProtKB-KW"/>
</dbReference>
<keyword evidence="2" id="KW-0540">Nuclease</keyword>
<dbReference type="RefSeq" id="WP_093071745.1">
    <property type="nucleotide sequence ID" value="NZ_FOGV01000002.1"/>
</dbReference>
<evidence type="ECO:0000256" key="5">
    <source>
        <dbReference type="ARBA" id="ARBA00035648"/>
    </source>
</evidence>
<protein>
    <submittedName>
        <fullName evidence="8">TIGR00255 family protein</fullName>
    </submittedName>
</protein>
<evidence type="ECO:0000259" key="7">
    <source>
        <dbReference type="Pfam" id="PF08340"/>
    </source>
</evidence>
<dbReference type="GO" id="GO:0004521">
    <property type="term" value="F:RNA endonuclease activity"/>
    <property type="evidence" value="ECO:0007669"/>
    <property type="project" value="InterPro"/>
</dbReference>
<keyword evidence="4" id="KW-0378">Hydrolase</keyword>
<evidence type="ECO:0000256" key="4">
    <source>
        <dbReference type="ARBA" id="ARBA00022801"/>
    </source>
</evidence>
<dbReference type="STRING" id="1464123.SAMN05444126_10269"/>
<evidence type="ECO:0000313" key="9">
    <source>
        <dbReference type="Proteomes" id="UP000199318"/>
    </source>
</evidence>
<comment type="similarity">
    <text evidence="5">Belongs to the YicC/YloC family.</text>
</comment>
<comment type="cofactor">
    <cofactor evidence="1">
        <name>a divalent metal cation</name>
        <dbReference type="ChEBI" id="CHEBI:60240"/>
    </cofactor>
</comment>
<dbReference type="Pfam" id="PF03755">
    <property type="entry name" value="YicC-like_N"/>
    <property type="match status" value="1"/>
</dbReference>
<keyword evidence="9" id="KW-1185">Reference proteome</keyword>
<evidence type="ECO:0000259" key="6">
    <source>
        <dbReference type="Pfam" id="PF03755"/>
    </source>
</evidence>
<dbReference type="Proteomes" id="UP000199318">
    <property type="component" value="Unassembled WGS sequence"/>
</dbReference>
<dbReference type="InterPro" id="IPR013551">
    <property type="entry name" value="YicC-like_C"/>
</dbReference>
<evidence type="ECO:0000313" key="8">
    <source>
        <dbReference type="EMBL" id="SER52800.1"/>
    </source>
</evidence>
<dbReference type="InterPro" id="IPR005229">
    <property type="entry name" value="YicC/YloC-like"/>
</dbReference>
<gene>
    <name evidence="8" type="ORF">SAMN05444126_10269</name>
</gene>